<dbReference type="AlphaFoldDB" id="A0AAV0PU11"/>
<sequence>MRWPGPLLKSLYGEETKLINSSGPIEACRVWLERESEVMGLNAFGDRETWKSIWAMKVPPNVMQFMWHFMRDALPTGDHVSTRSKKWSDRCLFSAMLKKLKSDGDCFEWTRQVMQQMRKNVVEEWCNLLWFLWKERNSQLFNGHKKSEDKIVVRAHYFLIDYKEHQLSEEAIREMGEGQFEKKWKRPCQEALAAEMGVQFAR</sequence>
<proteinExistence type="predicted"/>
<evidence type="ECO:0000313" key="1">
    <source>
        <dbReference type="EMBL" id="CAI0474667.1"/>
    </source>
</evidence>
<reference evidence="1" key="1">
    <citation type="submission" date="2022-08" db="EMBL/GenBank/DDBJ databases">
        <authorList>
            <person name="Gutierrez-Valencia J."/>
        </authorList>
    </citation>
    <scope>NUCLEOTIDE SEQUENCE</scope>
</reference>
<comment type="caution">
    <text evidence="1">The sequence shown here is derived from an EMBL/GenBank/DDBJ whole genome shotgun (WGS) entry which is preliminary data.</text>
</comment>
<evidence type="ECO:0000313" key="2">
    <source>
        <dbReference type="Proteomes" id="UP001154282"/>
    </source>
</evidence>
<keyword evidence="2" id="KW-1185">Reference proteome</keyword>
<evidence type="ECO:0008006" key="3">
    <source>
        <dbReference type="Google" id="ProtNLM"/>
    </source>
</evidence>
<organism evidence="1 2">
    <name type="scientific">Linum tenue</name>
    <dbReference type="NCBI Taxonomy" id="586396"/>
    <lineage>
        <taxon>Eukaryota</taxon>
        <taxon>Viridiplantae</taxon>
        <taxon>Streptophyta</taxon>
        <taxon>Embryophyta</taxon>
        <taxon>Tracheophyta</taxon>
        <taxon>Spermatophyta</taxon>
        <taxon>Magnoliopsida</taxon>
        <taxon>eudicotyledons</taxon>
        <taxon>Gunneridae</taxon>
        <taxon>Pentapetalae</taxon>
        <taxon>rosids</taxon>
        <taxon>fabids</taxon>
        <taxon>Malpighiales</taxon>
        <taxon>Linaceae</taxon>
        <taxon>Linum</taxon>
    </lineage>
</organism>
<dbReference type="Proteomes" id="UP001154282">
    <property type="component" value="Unassembled WGS sequence"/>
</dbReference>
<protein>
    <recommendedName>
        <fullName evidence="3">Reverse transcriptase zinc-binding domain-containing protein</fullName>
    </recommendedName>
</protein>
<name>A0AAV0PU11_9ROSI</name>
<gene>
    <name evidence="1" type="ORF">LITE_LOCUS40137</name>
</gene>
<dbReference type="EMBL" id="CAMGYJ010000009">
    <property type="protein sequence ID" value="CAI0474667.1"/>
    <property type="molecule type" value="Genomic_DNA"/>
</dbReference>
<accession>A0AAV0PU11</accession>